<protein>
    <recommendedName>
        <fullName evidence="5">Release factor glutamine methyltransferase</fullName>
        <shortName evidence="5">RF MTase</shortName>
        <ecNumber evidence="5">2.1.1.297</ecNumber>
    </recommendedName>
    <alternativeName>
        <fullName evidence="5">N5-glutamine methyltransferase PrmC</fullName>
    </alternativeName>
    <alternativeName>
        <fullName evidence="5">Protein-(glutamine-N5) MTase PrmC</fullName>
    </alternativeName>
    <alternativeName>
        <fullName evidence="5">Protein-glutamine N-methyltransferase PrmC</fullName>
    </alternativeName>
</protein>
<feature type="coiled-coil region" evidence="6">
    <location>
        <begin position="144"/>
        <end position="171"/>
    </location>
</feature>
<organism evidence="9 10">
    <name type="scientific">Natronobacillus azotifigens</name>
    <dbReference type="NCBI Taxonomy" id="472978"/>
    <lineage>
        <taxon>Bacteria</taxon>
        <taxon>Bacillati</taxon>
        <taxon>Bacillota</taxon>
        <taxon>Bacilli</taxon>
        <taxon>Bacillales</taxon>
        <taxon>Bacillaceae</taxon>
        <taxon>Natronobacillus</taxon>
    </lineage>
</organism>
<dbReference type="Proteomes" id="UP001084197">
    <property type="component" value="Unassembled WGS sequence"/>
</dbReference>
<dbReference type="RefSeq" id="WP_268780417.1">
    <property type="nucleotide sequence ID" value="NZ_JAPRAT010000020.1"/>
</dbReference>
<evidence type="ECO:0000256" key="3">
    <source>
        <dbReference type="ARBA" id="ARBA00022691"/>
    </source>
</evidence>
<evidence type="ECO:0000313" key="9">
    <source>
        <dbReference type="EMBL" id="MCZ0703653.1"/>
    </source>
</evidence>
<dbReference type="GO" id="GO:0003676">
    <property type="term" value="F:nucleic acid binding"/>
    <property type="evidence" value="ECO:0007669"/>
    <property type="project" value="InterPro"/>
</dbReference>
<dbReference type="InterPro" id="IPR004556">
    <property type="entry name" value="HemK-like"/>
</dbReference>
<dbReference type="InterPro" id="IPR002052">
    <property type="entry name" value="DNA_methylase_N6_adenine_CS"/>
</dbReference>
<evidence type="ECO:0000259" key="7">
    <source>
        <dbReference type="Pfam" id="PF05175"/>
    </source>
</evidence>
<evidence type="ECO:0000256" key="2">
    <source>
        <dbReference type="ARBA" id="ARBA00022679"/>
    </source>
</evidence>
<feature type="binding site" evidence="5">
    <location>
        <position position="172"/>
    </location>
    <ligand>
        <name>S-adenosyl-L-methionine</name>
        <dbReference type="ChEBI" id="CHEBI:59789"/>
    </ligand>
</feature>
<reference evidence="9" key="1">
    <citation type="submission" date="2022-11" db="EMBL/GenBank/DDBJ databases">
        <title>WGS of Natronobacillus azotifigens 24KS-1, an anaerobic diazotrophic haloalkaliphile from soda-rich habitats.</title>
        <authorList>
            <person name="Sorokin D.Y."/>
            <person name="Merkel A.Y."/>
        </authorList>
    </citation>
    <scope>NUCLEOTIDE SEQUENCE</scope>
    <source>
        <strain evidence="9">24KS-1</strain>
    </source>
</reference>
<dbReference type="InterPro" id="IPR040758">
    <property type="entry name" value="PrmC_N"/>
</dbReference>
<sequence length="283" mass="32010">MKNNVQEVLRRASSFLVEQNREPKIAEILLQHHLDMTKTEFIMSHREEVPESVKQAFLQDVEEHVKTGIPVQHLIGKEEFYSREFFVNKDVLIPRPETEELVLTVLERVKSKARPLKLIDIGTGSGIIAITCKLEDPTLTVTAADISSAALSVAKKNAENLEAEISFVQSDFLTEWLGSGETFDLIISNPPYIPWQDEATLSDTVKNFDPHLALFADDNGLYAYQQIIKQAKKVLSTCGLLAFEIGYQQGEQVKMLIKQTFPESTVEIRKDINGRDRIVLAQR</sequence>
<feature type="binding site" evidence="5">
    <location>
        <begin position="189"/>
        <end position="192"/>
    </location>
    <ligand>
        <name>substrate</name>
    </ligand>
</feature>
<dbReference type="EC" id="2.1.1.297" evidence="5"/>
<dbReference type="GO" id="GO:0032259">
    <property type="term" value="P:methylation"/>
    <property type="evidence" value="ECO:0007669"/>
    <property type="project" value="UniProtKB-KW"/>
</dbReference>
<feature type="domain" description="Methyltransferase small" evidence="7">
    <location>
        <begin position="112"/>
        <end position="193"/>
    </location>
</feature>
<dbReference type="SUPFAM" id="SSF53335">
    <property type="entry name" value="S-adenosyl-L-methionine-dependent methyltransferases"/>
    <property type="match status" value="1"/>
</dbReference>
<dbReference type="InterPro" id="IPR029063">
    <property type="entry name" value="SAM-dependent_MTases_sf"/>
</dbReference>
<dbReference type="InterPro" id="IPR007848">
    <property type="entry name" value="Small_mtfrase_dom"/>
</dbReference>
<dbReference type="HAMAP" id="MF_02126">
    <property type="entry name" value="RF_methyltr_PrmC"/>
    <property type="match status" value="1"/>
</dbReference>
<comment type="caution">
    <text evidence="9">The sequence shown here is derived from an EMBL/GenBank/DDBJ whole genome shotgun (WGS) entry which is preliminary data.</text>
</comment>
<evidence type="ECO:0000313" key="10">
    <source>
        <dbReference type="Proteomes" id="UP001084197"/>
    </source>
</evidence>
<proteinExistence type="inferred from homology"/>
<evidence type="ECO:0000256" key="6">
    <source>
        <dbReference type="SAM" id="Coils"/>
    </source>
</evidence>
<dbReference type="NCBIfam" id="TIGR03534">
    <property type="entry name" value="RF_mod_PrmC"/>
    <property type="match status" value="1"/>
</dbReference>
<keyword evidence="10" id="KW-1185">Reference proteome</keyword>
<keyword evidence="1 5" id="KW-0489">Methyltransferase</keyword>
<keyword evidence="2 5" id="KW-0808">Transferase</keyword>
<evidence type="ECO:0000259" key="8">
    <source>
        <dbReference type="Pfam" id="PF17827"/>
    </source>
</evidence>
<dbReference type="Pfam" id="PF17827">
    <property type="entry name" value="PrmC_N"/>
    <property type="match status" value="1"/>
</dbReference>
<comment type="similarity">
    <text evidence="5">Belongs to the protein N5-glutamine methyltransferase family. PrmC subfamily.</text>
</comment>
<dbReference type="Pfam" id="PF05175">
    <property type="entry name" value="MTS"/>
    <property type="match status" value="1"/>
</dbReference>
<feature type="binding site" evidence="5">
    <location>
        <begin position="122"/>
        <end position="126"/>
    </location>
    <ligand>
        <name>S-adenosyl-L-methionine</name>
        <dbReference type="ChEBI" id="CHEBI:59789"/>
    </ligand>
</feature>
<keyword evidence="3 5" id="KW-0949">S-adenosyl-L-methionine</keyword>
<feature type="binding site" evidence="5">
    <location>
        <position position="189"/>
    </location>
    <ligand>
        <name>S-adenosyl-L-methionine</name>
        <dbReference type="ChEBI" id="CHEBI:59789"/>
    </ligand>
</feature>
<dbReference type="GO" id="GO:0102559">
    <property type="term" value="F:peptide chain release factor N(5)-glutamine methyltransferase activity"/>
    <property type="evidence" value="ECO:0007669"/>
    <property type="project" value="UniProtKB-EC"/>
</dbReference>
<dbReference type="InterPro" id="IPR050320">
    <property type="entry name" value="N5-glutamine_MTase"/>
</dbReference>
<dbReference type="CDD" id="cd02440">
    <property type="entry name" value="AdoMet_MTases"/>
    <property type="match status" value="1"/>
</dbReference>
<dbReference type="InterPro" id="IPR019874">
    <property type="entry name" value="RF_methyltr_PrmC"/>
</dbReference>
<accession>A0A9J6RDV9</accession>
<dbReference type="Gene3D" id="3.40.50.150">
    <property type="entry name" value="Vaccinia Virus protein VP39"/>
    <property type="match status" value="1"/>
</dbReference>
<comment type="catalytic activity">
    <reaction evidence="4 5">
        <text>L-glutaminyl-[peptide chain release factor] + S-adenosyl-L-methionine = N(5)-methyl-L-glutaminyl-[peptide chain release factor] + S-adenosyl-L-homocysteine + H(+)</text>
        <dbReference type="Rhea" id="RHEA:42896"/>
        <dbReference type="Rhea" id="RHEA-COMP:10271"/>
        <dbReference type="Rhea" id="RHEA-COMP:10272"/>
        <dbReference type="ChEBI" id="CHEBI:15378"/>
        <dbReference type="ChEBI" id="CHEBI:30011"/>
        <dbReference type="ChEBI" id="CHEBI:57856"/>
        <dbReference type="ChEBI" id="CHEBI:59789"/>
        <dbReference type="ChEBI" id="CHEBI:61891"/>
        <dbReference type="EC" id="2.1.1.297"/>
    </reaction>
</comment>
<keyword evidence="6" id="KW-0175">Coiled coil</keyword>
<dbReference type="AlphaFoldDB" id="A0A9J6RDV9"/>
<dbReference type="Gene3D" id="1.10.8.10">
    <property type="entry name" value="DNA helicase RuvA subunit, C-terminal domain"/>
    <property type="match status" value="1"/>
</dbReference>
<dbReference type="NCBIfam" id="TIGR00536">
    <property type="entry name" value="hemK_fam"/>
    <property type="match status" value="1"/>
</dbReference>
<dbReference type="PANTHER" id="PTHR18895:SF74">
    <property type="entry name" value="MTRF1L RELEASE FACTOR GLUTAMINE METHYLTRANSFERASE"/>
    <property type="match status" value="1"/>
</dbReference>
<name>A0A9J6RDV9_9BACI</name>
<feature type="binding site" evidence="5">
    <location>
        <position position="145"/>
    </location>
    <ligand>
        <name>S-adenosyl-L-methionine</name>
        <dbReference type="ChEBI" id="CHEBI:59789"/>
    </ligand>
</feature>
<evidence type="ECO:0000256" key="5">
    <source>
        <dbReference type="HAMAP-Rule" id="MF_02126"/>
    </source>
</evidence>
<dbReference type="EMBL" id="JAPRAT010000020">
    <property type="protein sequence ID" value="MCZ0703653.1"/>
    <property type="molecule type" value="Genomic_DNA"/>
</dbReference>
<evidence type="ECO:0000256" key="1">
    <source>
        <dbReference type="ARBA" id="ARBA00022603"/>
    </source>
</evidence>
<gene>
    <name evidence="5 9" type="primary">prmC</name>
    <name evidence="9" type="ORF">OWO01_10520</name>
</gene>
<feature type="domain" description="Release factor glutamine methyltransferase N-terminal" evidence="8">
    <location>
        <begin position="7"/>
        <end position="76"/>
    </location>
</feature>
<comment type="function">
    <text evidence="5">Methylates the class 1 translation termination release factors RF1/PrfA and RF2/PrfB on the glutamine residue of the universally conserved GGQ motif.</text>
</comment>
<evidence type="ECO:0000256" key="4">
    <source>
        <dbReference type="ARBA" id="ARBA00048391"/>
    </source>
</evidence>
<dbReference type="PROSITE" id="PS00092">
    <property type="entry name" value="N6_MTASE"/>
    <property type="match status" value="1"/>
</dbReference>
<dbReference type="PANTHER" id="PTHR18895">
    <property type="entry name" value="HEMK METHYLTRANSFERASE"/>
    <property type="match status" value="1"/>
</dbReference>